<reference evidence="4" key="1">
    <citation type="journal article" date="2015" name="PLoS Genet.">
        <title>Genome Sequence and Transcriptome Analyses of Chrysochromulina tobin: Metabolic Tools for Enhanced Algal Fitness in the Prominent Order Prymnesiales (Haptophyceae).</title>
        <authorList>
            <person name="Hovde B.T."/>
            <person name="Deodato C.R."/>
            <person name="Hunsperger H.M."/>
            <person name="Ryken S.A."/>
            <person name="Yost W."/>
            <person name="Jha R.K."/>
            <person name="Patterson J."/>
            <person name="Monnat R.J. Jr."/>
            <person name="Barlow S.B."/>
            <person name="Starkenburg S.R."/>
            <person name="Cattolico R.A."/>
        </authorList>
    </citation>
    <scope>NUCLEOTIDE SEQUENCE</scope>
    <source>
        <strain evidence="4">CCMP291</strain>
    </source>
</reference>
<evidence type="ECO:0000313" key="4">
    <source>
        <dbReference type="Proteomes" id="UP000037460"/>
    </source>
</evidence>
<proteinExistence type="predicted"/>
<feature type="region of interest" description="Disordered" evidence="1">
    <location>
        <begin position="72"/>
        <end position="106"/>
    </location>
</feature>
<accession>A0A0M0JZV9</accession>
<evidence type="ECO:0000313" key="3">
    <source>
        <dbReference type="EMBL" id="KOO32089.1"/>
    </source>
</evidence>
<comment type="caution">
    <text evidence="3">The sequence shown here is derived from an EMBL/GenBank/DDBJ whole genome shotgun (WGS) entry which is preliminary data.</text>
</comment>
<dbReference type="AlphaFoldDB" id="A0A0M0JZV9"/>
<dbReference type="EMBL" id="JWZX01001852">
    <property type="protein sequence ID" value="KOO32089.1"/>
    <property type="molecule type" value="Genomic_DNA"/>
</dbReference>
<dbReference type="Proteomes" id="UP000037460">
    <property type="component" value="Unassembled WGS sequence"/>
</dbReference>
<keyword evidence="2" id="KW-0472">Membrane</keyword>
<evidence type="ECO:0000256" key="2">
    <source>
        <dbReference type="SAM" id="Phobius"/>
    </source>
</evidence>
<evidence type="ECO:0000256" key="1">
    <source>
        <dbReference type="SAM" id="MobiDB-lite"/>
    </source>
</evidence>
<gene>
    <name evidence="3" type="ORF">Ctob_012128</name>
</gene>
<keyword evidence="4" id="KW-1185">Reference proteome</keyword>
<feature type="transmembrane region" description="Helical" evidence="2">
    <location>
        <begin position="20"/>
        <end position="38"/>
    </location>
</feature>
<organism evidence="3 4">
    <name type="scientific">Chrysochromulina tobinii</name>
    <dbReference type="NCBI Taxonomy" id="1460289"/>
    <lineage>
        <taxon>Eukaryota</taxon>
        <taxon>Haptista</taxon>
        <taxon>Haptophyta</taxon>
        <taxon>Prymnesiophyceae</taxon>
        <taxon>Prymnesiales</taxon>
        <taxon>Chrysochromulinaceae</taxon>
        <taxon>Chrysochromulina</taxon>
    </lineage>
</organism>
<name>A0A0M0JZV9_9EUKA</name>
<keyword evidence="2" id="KW-0812">Transmembrane</keyword>
<keyword evidence="2" id="KW-1133">Transmembrane helix</keyword>
<sequence>MEVLGQETGNKGGGDATGPIVLVLICLAIVSAVGFFFVQRHRKGLPLIPSPSERGRMGAGIRDGITGLVPGGGGNFTRFSDSGGSSRGGRRARTMPTVNVVAPPSDGGAGGYQAPALTAPLSMGAFGKGSVSLTEPLSLGSIPLSAPAGQSQL</sequence>
<protein>
    <submittedName>
        <fullName evidence="3">Uncharacterized protein</fullName>
    </submittedName>
</protein>